<evidence type="ECO:0000313" key="2">
    <source>
        <dbReference type="EMBL" id="MDT9600088.1"/>
    </source>
</evidence>
<dbReference type="EMBL" id="JAVUPU010000007">
    <property type="protein sequence ID" value="MDT9600088.1"/>
    <property type="molecule type" value="Genomic_DNA"/>
</dbReference>
<comment type="caution">
    <text evidence="2">The sequence shown here is derived from an EMBL/GenBank/DDBJ whole genome shotgun (WGS) entry which is preliminary data.</text>
</comment>
<dbReference type="Proteomes" id="UP001259572">
    <property type="component" value="Unassembled WGS sequence"/>
</dbReference>
<gene>
    <name evidence="2" type="ORF">RQX22_14100</name>
</gene>
<evidence type="ECO:0000313" key="3">
    <source>
        <dbReference type="Proteomes" id="UP001259572"/>
    </source>
</evidence>
<accession>A0ABU3QAR0</accession>
<keyword evidence="1" id="KW-1133">Transmembrane helix</keyword>
<keyword evidence="1" id="KW-0812">Transmembrane</keyword>
<proteinExistence type="predicted"/>
<sequence>MFRVAQSAWDFSKGLSGAIGLAIAAVSDPLRWFQALGFMTNIRWSIEPWMRQSIFAGLAFLWLFVWYHKTRTKFEDQQPKLPNMPIHKAARWVAQHSAWAASLPANADDRWVDLVGEEMVFRLGLGRLNSWSYQKYREQIPSKGPYDMNFREWALGDFNWYKLVLSEPPHSFCHANVLHRRVMLNEEEVKREWPRRSLWQRLTGKSPIDRLNARARLNGVGGYDEVWREQDEAYNAYLLRPAYSGFEECFEVPDGERDNLQTI</sequence>
<evidence type="ECO:0000256" key="1">
    <source>
        <dbReference type="SAM" id="Phobius"/>
    </source>
</evidence>
<keyword evidence="1" id="KW-0472">Membrane</keyword>
<protein>
    <submittedName>
        <fullName evidence="2">Uncharacterized protein</fullName>
    </submittedName>
</protein>
<organism evidence="2 3">
    <name type="scientific">Sphingosinicella rhizophila</name>
    <dbReference type="NCBI Taxonomy" id="3050082"/>
    <lineage>
        <taxon>Bacteria</taxon>
        <taxon>Pseudomonadati</taxon>
        <taxon>Pseudomonadota</taxon>
        <taxon>Alphaproteobacteria</taxon>
        <taxon>Sphingomonadales</taxon>
        <taxon>Sphingosinicellaceae</taxon>
        <taxon>Sphingosinicella</taxon>
    </lineage>
</organism>
<name>A0ABU3QAR0_9SPHN</name>
<dbReference type="RefSeq" id="WP_315727187.1">
    <property type="nucleotide sequence ID" value="NZ_JAVUPU010000007.1"/>
</dbReference>
<feature type="transmembrane region" description="Helical" evidence="1">
    <location>
        <begin position="49"/>
        <end position="67"/>
    </location>
</feature>
<keyword evidence="3" id="KW-1185">Reference proteome</keyword>
<reference evidence="2 3" key="1">
    <citation type="submission" date="2023-05" db="EMBL/GenBank/DDBJ databases">
        <authorList>
            <person name="Guo Y."/>
        </authorList>
    </citation>
    <scope>NUCLEOTIDE SEQUENCE [LARGE SCALE GENOMIC DNA]</scope>
    <source>
        <strain evidence="2 3">GR2756</strain>
    </source>
</reference>